<feature type="transmembrane region" description="Helical" evidence="1">
    <location>
        <begin position="48"/>
        <end position="69"/>
    </location>
</feature>
<protein>
    <recommendedName>
        <fullName evidence="4">DUF1648 domain-containing protein</fullName>
    </recommendedName>
</protein>
<organism evidence="2 3">
    <name type="scientific">Nonomuraea salmonea</name>
    <dbReference type="NCBI Taxonomy" id="46181"/>
    <lineage>
        <taxon>Bacteria</taxon>
        <taxon>Bacillati</taxon>
        <taxon>Actinomycetota</taxon>
        <taxon>Actinomycetes</taxon>
        <taxon>Streptosporangiales</taxon>
        <taxon>Streptosporangiaceae</taxon>
        <taxon>Nonomuraea</taxon>
    </lineage>
</organism>
<keyword evidence="3" id="KW-1185">Reference proteome</keyword>
<dbReference type="RefSeq" id="WP_379483320.1">
    <property type="nucleotide sequence ID" value="NZ_JBHMCF010000011.1"/>
</dbReference>
<gene>
    <name evidence="2" type="ORF">ACFFR3_15555</name>
</gene>
<keyword evidence="1" id="KW-0472">Membrane</keyword>
<reference evidence="2 3" key="1">
    <citation type="submission" date="2024-09" db="EMBL/GenBank/DDBJ databases">
        <authorList>
            <person name="Sun Q."/>
            <person name="Mori K."/>
        </authorList>
    </citation>
    <scope>NUCLEOTIDE SEQUENCE [LARGE SCALE GENOMIC DNA]</scope>
    <source>
        <strain evidence="2 3">JCM 3324</strain>
    </source>
</reference>
<keyword evidence="1" id="KW-0812">Transmembrane</keyword>
<evidence type="ECO:0000313" key="2">
    <source>
        <dbReference type="EMBL" id="MFB9470938.1"/>
    </source>
</evidence>
<feature type="transmembrane region" description="Helical" evidence="1">
    <location>
        <begin position="200"/>
        <end position="222"/>
    </location>
</feature>
<dbReference type="Proteomes" id="UP001589568">
    <property type="component" value="Unassembled WGS sequence"/>
</dbReference>
<accession>A0ABV5NKV5</accession>
<feature type="transmembrane region" description="Helical" evidence="1">
    <location>
        <begin position="81"/>
        <end position="99"/>
    </location>
</feature>
<evidence type="ECO:0008006" key="4">
    <source>
        <dbReference type="Google" id="ProtNLM"/>
    </source>
</evidence>
<feature type="transmembrane region" description="Helical" evidence="1">
    <location>
        <begin position="175"/>
        <end position="194"/>
    </location>
</feature>
<name>A0ABV5NKV5_9ACTN</name>
<feature type="transmembrane region" description="Helical" evidence="1">
    <location>
        <begin position="119"/>
        <end position="139"/>
    </location>
</feature>
<evidence type="ECO:0000313" key="3">
    <source>
        <dbReference type="Proteomes" id="UP001589568"/>
    </source>
</evidence>
<keyword evidence="1" id="KW-1133">Transmembrane helix</keyword>
<proteinExistence type="predicted"/>
<comment type="caution">
    <text evidence="2">The sequence shown here is derived from an EMBL/GenBank/DDBJ whole genome shotgun (WGS) entry which is preliminary data.</text>
</comment>
<sequence>MIARAVAAAWGLAVTAALVLPACAVRDRLPDPMATHWSGTSPDGSNSFAGHVAVSAGIWVVLAVAMVALSGRAQVRRASRMTWWGLLFGTGVLLMGAQGSTLSANLDVPDWTAATLPGWHIAAILGGMLAATALAAVLAKGEPDEPAPGSQAPPVLRLRSGQRAVWVSRVVNRGLTVAVVAVFAVTVVMTLLGLRGHGGSLMAAVLPGSVILLVVGLATMAVSVRVGDGLIRIGFGPFGWPARRIRLSSVESAWAERRSPADAGGWGFRGVPGAATIMLRGGECLVLRYRSGGQLAISIDDAERGAALINALVAERAQP</sequence>
<dbReference type="EMBL" id="JBHMCF010000011">
    <property type="protein sequence ID" value="MFB9470938.1"/>
    <property type="molecule type" value="Genomic_DNA"/>
</dbReference>
<evidence type="ECO:0000256" key="1">
    <source>
        <dbReference type="SAM" id="Phobius"/>
    </source>
</evidence>